<sequence length="366" mass="37879">MTINYRGDAVRAITTLGLAGVDITEWPVSVDEVAAIKSNIGYNTALASGIFALGQLNLVDGIVNPFSNENEIDLPASSGQVYDATGDFYKNGVGSPKATWSKTVDSSVGGAAGFSMRNVVNAINLTSDGAFVRVTLSAPATGEGLKIDNVSIGERSGATADTVAAPVSLLFGGNAGTGTIAAGSTLTSDWLEFAIDSAKDYLVIFDVSNDTANDMLGLATSGDGYYERSSFNGYNVSSGSGYTLVNSGQSLGLSGFEVADADANVTVQSKAVTADAVPGEALLSFLLTPGDVLTPDTDIKGYVSRDGGNTWTQATLAATLAGFPWQNLLTGGVDLSGQPSGTSMKWKLVSANHKEFYFENVSLFWD</sequence>
<dbReference type="AlphaFoldDB" id="A0A7T0G051"/>
<gene>
    <name evidence="1" type="ORF">G3M70_06045</name>
</gene>
<dbReference type="Proteomes" id="UP000594688">
    <property type="component" value="Chromosome"/>
</dbReference>
<evidence type="ECO:0000313" key="1">
    <source>
        <dbReference type="EMBL" id="QPJ61471.1"/>
    </source>
</evidence>
<protein>
    <submittedName>
        <fullName evidence="1">Uncharacterized protein</fullName>
    </submittedName>
</protein>
<dbReference type="KEGG" id="nli:G3M70_06045"/>
<accession>A0A7T0G051</accession>
<organism evidence="1 2">
    <name type="scientific">Candidatus Nitronauta litoralis</name>
    <dbReference type="NCBI Taxonomy" id="2705533"/>
    <lineage>
        <taxon>Bacteria</taxon>
        <taxon>Pseudomonadati</taxon>
        <taxon>Nitrospinota/Tectimicrobiota group</taxon>
        <taxon>Nitrospinota</taxon>
        <taxon>Nitrospinia</taxon>
        <taxon>Nitrospinales</taxon>
        <taxon>Nitrospinaceae</taxon>
        <taxon>Candidatus Nitronauta</taxon>
    </lineage>
</organism>
<dbReference type="EMBL" id="CP048685">
    <property type="protein sequence ID" value="QPJ61471.1"/>
    <property type="molecule type" value="Genomic_DNA"/>
</dbReference>
<name>A0A7T0G051_9BACT</name>
<evidence type="ECO:0000313" key="2">
    <source>
        <dbReference type="Proteomes" id="UP000594688"/>
    </source>
</evidence>
<proteinExistence type="predicted"/>
<reference evidence="1 2" key="1">
    <citation type="submission" date="2020-02" db="EMBL/GenBank/DDBJ databases">
        <title>Genomic and physiological characterization of two novel Nitrospinaceae genera.</title>
        <authorList>
            <person name="Mueller A.J."/>
            <person name="Jung M.-Y."/>
            <person name="Strachan C.R."/>
            <person name="Herbold C.W."/>
            <person name="Kirkegaard R.H."/>
            <person name="Daims H."/>
        </authorList>
    </citation>
    <scope>NUCLEOTIDE SEQUENCE [LARGE SCALE GENOMIC DNA]</scope>
    <source>
        <strain evidence="1">EB</strain>
    </source>
</reference>